<dbReference type="AlphaFoldDB" id="Q5C6R0"/>
<reference evidence="1" key="2">
    <citation type="journal article" date="2006" name="PLoS Pathog.">
        <title>New perspectives on host-parasite interplay by comparative transcriptomic and proteomic analyses of Schistosoma japonicum.</title>
        <authorList>
            <person name="Liu F."/>
            <person name="Lu J."/>
            <person name="Hu W."/>
            <person name="Wang S.Y."/>
            <person name="Cui S.J."/>
            <person name="Chi M."/>
            <person name="Yan Q."/>
            <person name="Wang X.R."/>
            <person name="Song H.D."/>
            <person name="Xu X.N."/>
            <person name="Wang J.J."/>
            <person name="Zhang X.L."/>
            <person name="Zhang X."/>
            <person name="Wang Z.Q."/>
            <person name="Xue C.L."/>
            <person name="Brindley P.J."/>
            <person name="McManus D.P."/>
            <person name="Yang P.Y."/>
            <person name="Feng Z."/>
            <person name="Chen Z."/>
            <person name="Han Z.G."/>
        </authorList>
    </citation>
    <scope>NUCLEOTIDE SEQUENCE</scope>
</reference>
<evidence type="ECO:0000313" key="1">
    <source>
        <dbReference type="EMBL" id="AAX24664.1"/>
    </source>
</evidence>
<protein>
    <submittedName>
        <fullName evidence="1">Uncharacterized protein</fullName>
    </submittedName>
</protein>
<name>Q5C6R0_SCHJA</name>
<organism evidence="1">
    <name type="scientific">Schistosoma japonicum</name>
    <name type="common">Blood fluke</name>
    <dbReference type="NCBI Taxonomy" id="6182"/>
    <lineage>
        <taxon>Eukaryota</taxon>
        <taxon>Metazoa</taxon>
        <taxon>Spiralia</taxon>
        <taxon>Lophotrochozoa</taxon>
        <taxon>Platyhelminthes</taxon>
        <taxon>Trematoda</taxon>
        <taxon>Digenea</taxon>
        <taxon>Strigeidida</taxon>
        <taxon>Schistosomatoidea</taxon>
        <taxon>Schistosomatidae</taxon>
        <taxon>Schistosoma</taxon>
    </lineage>
</organism>
<reference evidence="1" key="1">
    <citation type="submission" date="2005-03" db="EMBL/GenBank/DDBJ databases">
        <authorList>
            <person name="Han Z."/>
        </authorList>
    </citation>
    <scope>NUCLEOTIDE SEQUENCE</scope>
</reference>
<sequence>MESEKSTFEASTLHPANFWCASDTDSLTTSISLAVIVSSTVSLIV</sequence>
<dbReference type="EMBL" id="AY808775">
    <property type="protein sequence ID" value="AAX24664.1"/>
    <property type="molecule type" value="mRNA"/>
</dbReference>
<accession>Q5C6R0</accession>
<proteinExistence type="evidence at transcript level"/>